<feature type="region of interest" description="Disordered" evidence="1">
    <location>
        <begin position="26"/>
        <end position="47"/>
    </location>
</feature>
<evidence type="ECO:0000256" key="1">
    <source>
        <dbReference type="SAM" id="MobiDB-lite"/>
    </source>
</evidence>
<keyword evidence="5" id="KW-1185">Reference proteome</keyword>
<organism evidence="3 4">
    <name type="scientific">Xanthomonas melonis</name>
    <dbReference type="NCBI Taxonomy" id="56456"/>
    <lineage>
        <taxon>Bacteria</taxon>
        <taxon>Pseudomonadati</taxon>
        <taxon>Pseudomonadota</taxon>
        <taxon>Gammaproteobacteria</taxon>
        <taxon>Lysobacterales</taxon>
        <taxon>Lysobacteraceae</taxon>
        <taxon>Xanthomonas</taxon>
    </lineage>
</organism>
<evidence type="ECO:0000313" key="4">
    <source>
        <dbReference type="Proteomes" id="UP000239865"/>
    </source>
</evidence>
<dbReference type="EMBL" id="MDEH01000001">
    <property type="protein sequence ID" value="PPU74600.1"/>
    <property type="molecule type" value="Genomic_DNA"/>
</dbReference>
<dbReference type="OrthoDB" id="6009199at2"/>
<reference evidence="2" key="2">
    <citation type="submission" date="2021-02" db="EMBL/GenBank/DDBJ databases">
        <title>Copper resistance gene diversity in local Xanthomonas species at agrochemical polluted sites in Trinidad, Trinidad and Tobago.</title>
        <authorList>
            <person name="Ramnarine S.D.B.J."/>
            <person name="Ramsubhag A."/>
            <person name="Jayaraman J."/>
        </authorList>
    </citation>
    <scope>NUCLEOTIDE SEQUENCE</scope>
    <source>
        <strain evidence="2">CaNP6A</strain>
    </source>
</reference>
<dbReference type="Proteomes" id="UP000239865">
    <property type="component" value="Unassembled WGS sequence"/>
</dbReference>
<evidence type="ECO:0000313" key="2">
    <source>
        <dbReference type="EMBL" id="MCD0267564.1"/>
    </source>
</evidence>
<accession>A0A2S7DLD4</accession>
<feature type="compositionally biased region" description="Low complexity" evidence="1">
    <location>
        <begin position="35"/>
        <end position="47"/>
    </location>
</feature>
<comment type="caution">
    <text evidence="3">The sequence shown here is derived from an EMBL/GenBank/DDBJ whole genome shotgun (WGS) entry which is preliminary data.</text>
</comment>
<name>A0A2S7DLD4_9XANT</name>
<evidence type="ECO:0000313" key="3">
    <source>
        <dbReference type="EMBL" id="PPU74600.1"/>
    </source>
</evidence>
<gene>
    <name evidence="2" type="ORF">JWH11_14180</name>
    <name evidence="3" type="ORF">XmelCFBP4644_01380</name>
</gene>
<dbReference type="EMBL" id="JAFFQI010000196">
    <property type="protein sequence ID" value="MCD0267564.1"/>
    <property type="molecule type" value="Genomic_DNA"/>
</dbReference>
<dbReference type="AlphaFoldDB" id="A0A2S7DLD4"/>
<evidence type="ECO:0000313" key="5">
    <source>
        <dbReference type="Proteomes" id="UP001430396"/>
    </source>
</evidence>
<reference evidence="3 4" key="1">
    <citation type="submission" date="2016-08" db="EMBL/GenBank/DDBJ databases">
        <authorList>
            <person name="Seilhamer J.J."/>
        </authorList>
    </citation>
    <scope>NUCLEOTIDE SEQUENCE [LARGE SCALE GENOMIC DNA]</scope>
    <source>
        <strain evidence="3 4">CFBP4644</strain>
    </source>
</reference>
<evidence type="ECO:0008006" key="6">
    <source>
        <dbReference type="Google" id="ProtNLM"/>
    </source>
</evidence>
<dbReference type="PROSITE" id="PS51257">
    <property type="entry name" value="PROKAR_LIPOPROTEIN"/>
    <property type="match status" value="1"/>
</dbReference>
<dbReference type="Proteomes" id="UP001430396">
    <property type="component" value="Unassembled WGS sequence"/>
</dbReference>
<proteinExistence type="predicted"/>
<protein>
    <recommendedName>
        <fullName evidence="6">Lipoprotein</fullName>
    </recommendedName>
</protein>
<dbReference type="RefSeq" id="WP_104584573.1">
    <property type="nucleotide sequence ID" value="NZ_JAFFQI010000196.1"/>
</dbReference>
<sequence>MSLLLRHALVCLAVLVMVGCRQQPAEPAVTPPKPAVTAPAVTAPAAGTADDARARALHALEARLQSDQAYPDNCISIVSEPGDAPVSQTFEFAVRERHGNGCPGDPQTSPVRDRFRVDANGEVLWYDVVNADFVDYAKRSQGQQ</sequence>